<dbReference type="SUPFAM" id="SSF56436">
    <property type="entry name" value="C-type lectin-like"/>
    <property type="match status" value="1"/>
</dbReference>
<keyword evidence="3" id="KW-1185">Reference proteome</keyword>
<keyword evidence="1" id="KW-0732">Signal</keyword>
<dbReference type="OrthoDB" id="2142683at2759"/>
<evidence type="ECO:0000313" key="3">
    <source>
        <dbReference type="Proteomes" id="UP000507470"/>
    </source>
</evidence>
<dbReference type="InterPro" id="IPR016186">
    <property type="entry name" value="C-type_lectin-like/link_sf"/>
</dbReference>
<dbReference type="AlphaFoldDB" id="A0A6J8BJ47"/>
<dbReference type="Proteomes" id="UP000507470">
    <property type="component" value="Unassembled WGS sequence"/>
</dbReference>
<protein>
    <submittedName>
        <fullName evidence="2">CLEC3A</fullName>
    </submittedName>
</protein>
<sequence>MNWKLVLVIRFTLFTACSALKAKSRNYAMEKQKIIVSNETLISITTVFSDIACAQQCLCTATCCSASYKIETKKCLLNSCCNPEIQPSENGIFIQKTVSDNSPYVCIQGNNKNLDLQYRFDDGLEMTFFNWDELQPQYPTTDHYIILRKSTSYKWHDVPNERSDLKCTFICEK</sequence>
<reference evidence="2 3" key="1">
    <citation type="submission" date="2020-06" db="EMBL/GenBank/DDBJ databases">
        <authorList>
            <person name="Li R."/>
            <person name="Bekaert M."/>
        </authorList>
    </citation>
    <scope>NUCLEOTIDE SEQUENCE [LARGE SCALE GENOMIC DNA]</scope>
    <source>
        <strain evidence="3">wild</strain>
    </source>
</reference>
<evidence type="ECO:0000313" key="2">
    <source>
        <dbReference type="EMBL" id="CAC5382237.1"/>
    </source>
</evidence>
<dbReference type="EMBL" id="CACVKT020003176">
    <property type="protein sequence ID" value="CAC5382237.1"/>
    <property type="molecule type" value="Genomic_DNA"/>
</dbReference>
<dbReference type="Gene3D" id="3.10.100.10">
    <property type="entry name" value="Mannose-Binding Protein A, subunit A"/>
    <property type="match status" value="1"/>
</dbReference>
<dbReference type="CDD" id="cd00037">
    <property type="entry name" value="CLECT"/>
    <property type="match status" value="1"/>
</dbReference>
<feature type="chain" id="PRO_5026656612" evidence="1">
    <location>
        <begin position="20"/>
        <end position="173"/>
    </location>
</feature>
<gene>
    <name evidence="2" type="ORF">MCOR_18084</name>
</gene>
<accession>A0A6J8BJ47</accession>
<feature type="signal peptide" evidence="1">
    <location>
        <begin position="1"/>
        <end position="19"/>
    </location>
</feature>
<proteinExistence type="predicted"/>
<name>A0A6J8BJ47_MYTCO</name>
<dbReference type="InterPro" id="IPR016187">
    <property type="entry name" value="CTDL_fold"/>
</dbReference>
<evidence type="ECO:0000256" key="1">
    <source>
        <dbReference type="SAM" id="SignalP"/>
    </source>
</evidence>
<organism evidence="2 3">
    <name type="scientific">Mytilus coruscus</name>
    <name type="common">Sea mussel</name>
    <dbReference type="NCBI Taxonomy" id="42192"/>
    <lineage>
        <taxon>Eukaryota</taxon>
        <taxon>Metazoa</taxon>
        <taxon>Spiralia</taxon>
        <taxon>Lophotrochozoa</taxon>
        <taxon>Mollusca</taxon>
        <taxon>Bivalvia</taxon>
        <taxon>Autobranchia</taxon>
        <taxon>Pteriomorphia</taxon>
        <taxon>Mytilida</taxon>
        <taxon>Mytiloidea</taxon>
        <taxon>Mytilidae</taxon>
        <taxon>Mytilinae</taxon>
        <taxon>Mytilus</taxon>
    </lineage>
</organism>